<evidence type="ECO:0000313" key="2">
    <source>
        <dbReference type="Proteomes" id="UP001597546"/>
    </source>
</evidence>
<dbReference type="RefSeq" id="WP_379043076.1">
    <property type="nucleotide sequence ID" value="NZ_JBHSKW010000027.1"/>
</dbReference>
<name>A0ABW5TQC4_9SPHI</name>
<accession>A0ABW5TQC4</accession>
<evidence type="ECO:0000313" key="1">
    <source>
        <dbReference type="EMBL" id="MFD2731471.1"/>
    </source>
</evidence>
<comment type="caution">
    <text evidence="1">The sequence shown here is derived from an EMBL/GenBank/DDBJ whole genome shotgun (WGS) entry which is preliminary data.</text>
</comment>
<organism evidence="1 2">
    <name type="scientific">Pedobacter alpinus</name>
    <dbReference type="NCBI Taxonomy" id="1590643"/>
    <lineage>
        <taxon>Bacteria</taxon>
        <taxon>Pseudomonadati</taxon>
        <taxon>Bacteroidota</taxon>
        <taxon>Sphingobacteriia</taxon>
        <taxon>Sphingobacteriales</taxon>
        <taxon>Sphingobacteriaceae</taxon>
        <taxon>Pedobacter</taxon>
    </lineage>
</organism>
<sequence length="192" mass="22358">MSSHHIVREKQEPALLIMDLQHFNEEYLGQLLEWSPMVMVPLHLFEKVVSLGIKIDTVLAKEDPNLLYFQEHVKVVSCDDDILDCALKYLVAERFPAINIISNHFRAKEYQFYVDLIDIVIFKENQKIYPIKSGFSKWKAANEQVFVLQEDLVHQLSISGLEEISAAQYQTEKDGFFSFTFEPPFIFIAEQL</sequence>
<dbReference type="Proteomes" id="UP001597546">
    <property type="component" value="Unassembled WGS sequence"/>
</dbReference>
<dbReference type="EMBL" id="JBHULV010000022">
    <property type="protein sequence ID" value="MFD2731471.1"/>
    <property type="molecule type" value="Genomic_DNA"/>
</dbReference>
<proteinExistence type="predicted"/>
<keyword evidence="2" id="KW-1185">Reference proteome</keyword>
<reference evidence="2" key="1">
    <citation type="journal article" date="2019" name="Int. J. Syst. Evol. Microbiol.">
        <title>The Global Catalogue of Microorganisms (GCM) 10K type strain sequencing project: providing services to taxonomists for standard genome sequencing and annotation.</title>
        <authorList>
            <consortium name="The Broad Institute Genomics Platform"/>
            <consortium name="The Broad Institute Genome Sequencing Center for Infectious Disease"/>
            <person name="Wu L."/>
            <person name="Ma J."/>
        </authorList>
    </citation>
    <scope>NUCLEOTIDE SEQUENCE [LARGE SCALE GENOMIC DNA]</scope>
    <source>
        <strain evidence="2">KCTC 42456</strain>
    </source>
</reference>
<gene>
    <name evidence="1" type="ORF">ACFSSE_07115</name>
</gene>
<protein>
    <submittedName>
        <fullName evidence="1">Thiamine pyrophosphokinase</fullName>
    </submittedName>
</protein>